<dbReference type="VEuPathDB" id="PiroplasmaDB:BEWA_040550"/>
<dbReference type="GO" id="GO:0010468">
    <property type="term" value="P:regulation of gene expression"/>
    <property type="evidence" value="ECO:0007669"/>
    <property type="project" value="TreeGrafter"/>
</dbReference>
<evidence type="ECO:0000313" key="7">
    <source>
        <dbReference type="Proteomes" id="UP000031512"/>
    </source>
</evidence>
<dbReference type="InterPro" id="IPR012677">
    <property type="entry name" value="Nucleotide-bd_a/b_plait_sf"/>
</dbReference>
<dbReference type="GeneID" id="15807465"/>
<sequence>MASTDLASAGLTDSDFETHKIFAGGLNRATTAEDLKSYFSKYGEVVHSEIVGDKVTGKSRGFGFVTFSNEDAIRAVLSKTHKLDNVVVDVKLAVRKDRAKQLLPPKDEYSRIFVGGVSENITEEYFKEYFSRYGHITSYNYIVDKDTNRPRGFGFVIYEKSEDCDKAIGPHISLGRNCEAKRAQPKPSKGQNMEGFDYNQYLYAQANMMYNPYFAQMFGGQFPFPYDPSTMPFPFMPNMNPEAQGSKEGETTEESEETQGFNPYFNPYENMGAYPNPYAMYGQMSQYGQAGRNADDSSNKNSKRSPSRRSSRDRGRSRESKRSRRRSRDSHRDRRERSRRSRSRSSHRHGSKHKRHGSR</sequence>
<dbReference type="eggNOG" id="KOG4205">
    <property type="taxonomic scope" value="Eukaryota"/>
</dbReference>
<dbReference type="InterPro" id="IPR035979">
    <property type="entry name" value="RBD_domain_sf"/>
</dbReference>
<feature type="region of interest" description="Disordered" evidence="4">
    <location>
        <begin position="288"/>
        <end position="359"/>
    </location>
</feature>
<feature type="domain" description="RRM" evidence="5">
    <location>
        <begin position="19"/>
        <end position="95"/>
    </location>
</feature>
<dbReference type="InterPro" id="IPR000504">
    <property type="entry name" value="RRM_dom"/>
</dbReference>
<keyword evidence="7" id="KW-1185">Reference proteome</keyword>
<gene>
    <name evidence="6" type="ORF">BEWA_040550</name>
</gene>
<feature type="domain" description="RRM" evidence="5">
    <location>
        <begin position="110"/>
        <end position="185"/>
    </location>
</feature>
<feature type="compositionally biased region" description="Basic and acidic residues" evidence="4">
    <location>
        <begin position="310"/>
        <end position="320"/>
    </location>
</feature>
<dbReference type="EMBL" id="ACOU01000002">
    <property type="protein sequence ID" value="EKX74017.1"/>
    <property type="molecule type" value="Genomic_DNA"/>
</dbReference>
<dbReference type="RefSeq" id="XP_004833469.1">
    <property type="nucleotide sequence ID" value="XM_004833412.1"/>
</dbReference>
<accession>L1LEZ7</accession>
<dbReference type="OrthoDB" id="1875751at2759"/>
<feature type="region of interest" description="Disordered" evidence="4">
    <location>
        <begin position="233"/>
        <end position="265"/>
    </location>
</feature>
<dbReference type="SUPFAM" id="SSF54928">
    <property type="entry name" value="RNA-binding domain, RBD"/>
    <property type="match status" value="2"/>
</dbReference>
<dbReference type="Pfam" id="PF00076">
    <property type="entry name" value="RRM_1"/>
    <property type="match status" value="2"/>
</dbReference>
<feature type="compositionally biased region" description="Low complexity" evidence="4">
    <location>
        <begin position="233"/>
        <end position="244"/>
    </location>
</feature>
<evidence type="ECO:0000313" key="6">
    <source>
        <dbReference type="EMBL" id="EKX74017.1"/>
    </source>
</evidence>
<reference evidence="6 7" key="1">
    <citation type="journal article" date="2012" name="BMC Genomics">
        <title>Comparative genomic analysis and phylogenetic position of Theileria equi.</title>
        <authorList>
            <person name="Kappmeyer L.S."/>
            <person name="Thiagarajan M."/>
            <person name="Herndon D.R."/>
            <person name="Ramsay J.D."/>
            <person name="Caler E."/>
            <person name="Djikeng A."/>
            <person name="Gillespie J.J."/>
            <person name="Lau A.O."/>
            <person name="Roalson E.H."/>
            <person name="Silva J.C."/>
            <person name="Silva M.G."/>
            <person name="Suarez C.E."/>
            <person name="Ueti M.W."/>
            <person name="Nene V.M."/>
            <person name="Mealey R.H."/>
            <person name="Knowles D.P."/>
            <person name="Brayton K.A."/>
        </authorList>
    </citation>
    <scope>NUCLEOTIDE SEQUENCE [LARGE SCALE GENOMIC DNA]</scope>
    <source>
        <strain evidence="6 7">WA</strain>
    </source>
</reference>
<organism evidence="6 7">
    <name type="scientific">Theileria equi strain WA</name>
    <dbReference type="NCBI Taxonomy" id="1537102"/>
    <lineage>
        <taxon>Eukaryota</taxon>
        <taxon>Sar</taxon>
        <taxon>Alveolata</taxon>
        <taxon>Apicomplexa</taxon>
        <taxon>Aconoidasida</taxon>
        <taxon>Piroplasmida</taxon>
        <taxon>Theileriidae</taxon>
        <taxon>Theileria</taxon>
    </lineage>
</organism>
<evidence type="ECO:0000256" key="2">
    <source>
        <dbReference type="ARBA" id="ARBA00023242"/>
    </source>
</evidence>
<dbReference type="GO" id="GO:0000785">
    <property type="term" value="C:chromatin"/>
    <property type="evidence" value="ECO:0007669"/>
    <property type="project" value="TreeGrafter"/>
</dbReference>
<dbReference type="SMART" id="SM00360">
    <property type="entry name" value="RRM"/>
    <property type="match status" value="2"/>
</dbReference>
<dbReference type="PANTHER" id="PTHR48033">
    <property type="entry name" value="RNA-BINDING (RRM/RBD/RNP MOTIFS) FAMILY PROTEIN"/>
    <property type="match status" value="1"/>
</dbReference>
<evidence type="ECO:0000256" key="4">
    <source>
        <dbReference type="SAM" id="MobiDB-lite"/>
    </source>
</evidence>
<dbReference type="GO" id="GO:0003723">
    <property type="term" value="F:RNA binding"/>
    <property type="evidence" value="ECO:0007669"/>
    <property type="project" value="UniProtKB-UniRule"/>
</dbReference>
<dbReference type="PROSITE" id="PS50102">
    <property type="entry name" value="RRM"/>
    <property type="match status" value="2"/>
</dbReference>
<dbReference type="Proteomes" id="UP000031512">
    <property type="component" value="Unassembled WGS sequence"/>
</dbReference>
<dbReference type="AlphaFoldDB" id="L1LEZ7"/>
<evidence type="ECO:0000256" key="1">
    <source>
        <dbReference type="ARBA" id="ARBA00004123"/>
    </source>
</evidence>
<name>L1LEZ7_THEEQ</name>
<dbReference type="GO" id="GO:0005654">
    <property type="term" value="C:nucleoplasm"/>
    <property type="evidence" value="ECO:0007669"/>
    <property type="project" value="TreeGrafter"/>
</dbReference>
<evidence type="ECO:0000256" key="3">
    <source>
        <dbReference type="PROSITE-ProRule" id="PRU00176"/>
    </source>
</evidence>
<dbReference type="KEGG" id="beq:BEWA_040550"/>
<keyword evidence="3" id="KW-0694">RNA-binding</keyword>
<evidence type="ECO:0000259" key="5">
    <source>
        <dbReference type="PROSITE" id="PS50102"/>
    </source>
</evidence>
<proteinExistence type="predicted"/>
<keyword evidence="2" id="KW-0539">Nucleus</keyword>
<protein>
    <recommendedName>
        <fullName evidence="5">RRM domain-containing protein</fullName>
    </recommendedName>
</protein>
<feature type="compositionally biased region" description="Basic residues" evidence="4">
    <location>
        <begin position="337"/>
        <end position="359"/>
    </location>
</feature>
<comment type="caution">
    <text evidence="6">The sequence shown here is derived from an EMBL/GenBank/DDBJ whole genome shotgun (WGS) entry which is preliminary data.</text>
</comment>
<dbReference type="Gene3D" id="3.30.70.330">
    <property type="match status" value="2"/>
</dbReference>
<comment type="subcellular location">
    <subcellularLocation>
        <location evidence="1">Nucleus</location>
    </subcellularLocation>
</comment>
<dbReference type="PANTHER" id="PTHR48033:SF10">
    <property type="entry name" value="RNA-BINDING PROTEIN SQUID"/>
    <property type="match status" value="1"/>
</dbReference>
<dbReference type="STRING" id="1537102.L1LEZ7"/>